<protein>
    <submittedName>
        <fullName evidence="1">Uncharacterized protein</fullName>
    </submittedName>
</protein>
<gene>
    <name evidence="1" type="ORF">GCM10009690_19600</name>
</gene>
<proteinExistence type="predicted"/>
<comment type="caution">
    <text evidence="1">The sequence shown here is derived from an EMBL/GenBank/DDBJ whole genome shotgun (WGS) entry which is preliminary data.</text>
</comment>
<reference evidence="1 2" key="1">
    <citation type="journal article" date="2019" name="Int. J. Syst. Evol. Microbiol.">
        <title>The Global Catalogue of Microorganisms (GCM) 10K type strain sequencing project: providing services to taxonomists for standard genome sequencing and annotation.</title>
        <authorList>
            <consortium name="The Broad Institute Genomics Platform"/>
            <consortium name="The Broad Institute Genome Sequencing Center for Infectious Disease"/>
            <person name="Wu L."/>
            <person name="Ma J."/>
        </authorList>
    </citation>
    <scope>NUCLEOTIDE SEQUENCE [LARGE SCALE GENOMIC DNA]</scope>
    <source>
        <strain evidence="1 2">JCM 13318</strain>
    </source>
</reference>
<accession>A0ABN2AFM3</accession>
<evidence type="ECO:0000313" key="2">
    <source>
        <dbReference type="Proteomes" id="UP001500177"/>
    </source>
</evidence>
<keyword evidence="2" id="KW-1185">Reference proteome</keyword>
<evidence type="ECO:0000313" key="1">
    <source>
        <dbReference type="EMBL" id="GAA1516587.1"/>
    </source>
</evidence>
<organism evidence="1 2">
    <name type="scientific">Brevibacterium permense</name>
    <dbReference type="NCBI Taxonomy" id="234834"/>
    <lineage>
        <taxon>Bacteria</taxon>
        <taxon>Bacillati</taxon>
        <taxon>Actinomycetota</taxon>
        <taxon>Actinomycetes</taxon>
        <taxon>Micrococcales</taxon>
        <taxon>Brevibacteriaceae</taxon>
        <taxon>Brevibacterium</taxon>
    </lineage>
</organism>
<dbReference type="EMBL" id="BAAALX010000009">
    <property type="protein sequence ID" value="GAA1516587.1"/>
    <property type="molecule type" value="Genomic_DNA"/>
</dbReference>
<sequence>MDVDEVVDEDLILVRSLRWVEIDVAEVCGVLCSVEEVGATVDVDRVGCDRAAVQVVGDVGFECAFRTLLSHDESADEGDDDGSEGDECLLHDCGAQTTVWRSSPWQVSCLRTAPGGWPSSRL</sequence>
<name>A0ABN2AFM3_9MICO</name>
<dbReference type="Proteomes" id="UP001500177">
    <property type="component" value="Unassembled WGS sequence"/>
</dbReference>